<dbReference type="InterPro" id="IPR036145">
    <property type="entry name" value="MinC_C_sf"/>
</dbReference>
<dbReference type="KEGG" id="daq:DAQ1742_02433"/>
<dbReference type="HAMAP" id="MF_00267">
    <property type="entry name" value="MinC"/>
    <property type="match status" value="1"/>
</dbReference>
<evidence type="ECO:0000256" key="5">
    <source>
        <dbReference type="ARBA" id="ARBA00025606"/>
    </source>
</evidence>
<dbReference type="Proteomes" id="UP000294820">
    <property type="component" value="Chromosome 1"/>
</dbReference>
<dbReference type="InterPro" id="IPR007874">
    <property type="entry name" value="MinC_N"/>
</dbReference>
<comment type="similarity">
    <text evidence="1 6">Belongs to the MinC family.</text>
</comment>
<evidence type="ECO:0000256" key="4">
    <source>
        <dbReference type="ARBA" id="ARBA00023306"/>
    </source>
</evidence>
<dbReference type="InterPro" id="IPR013033">
    <property type="entry name" value="MinC"/>
</dbReference>
<dbReference type="Gene3D" id="3.30.70.260">
    <property type="match status" value="1"/>
</dbReference>
<dbReference type="SUPFAM" id="SSF63848">
    <property type="entry name" value="Cell-division inhibitor MinC, C-terminal domain"/>
    <property type="match status" value="1"/>
</dbReference>
<dbReference type="AlphaFoldDB" id="A0A375ABJ8"/>
<dbReference type="Pfam" id="PF03775">
    <property type="entry name" value="MinC_C"/>
    <property type="match status" value="1"/>
</dbReference>
<dbReference type="GO" id="GO:0051302">
    <property type="term" value="P:regulation of cell division"/>
    <property type="evidence" value="ECO:0007669"/>
    <property type="project" value="InterPro"/>
</dbReference>
<comment type="function">
    <text evidence="5 6">Cell division inhibitor that blocks the formation of polar Z ring septums. Rapidly oscillates between the poles of the cell to destabilize FtsZ filaments that have formed before they mature into polar Z rings. Prevents FtsZ polymerization.</text>
</comment>
<reference evidence="9 10" key="1">
    <citation type="submission" date="2016-09" db="EMBL/GenBank/DDBJ databases">
        <authorList>
            <person name="Reverchon S."/>
            <person name="Nasser W."/>
            <person name="Leonard S."/>
            <person name="Brochier C."/>
            <person name="Duprey A."/>
        </authorList>
    </citation>
    <scope>NUCLEOTIDE SEQUENCE [LARGE SCALE GENOMIC DNA]</scope>
    <source>
        <strain evidence="9 10">174/2</strain>
    </source>
</reference>
<gene>
    <name evidence="6 9" type="primary">minC</name>
    <name evidence="9" type="ORF">DAQ1742_02433</name>
</gene>
<protein>
    <recommendedName>
        <fullName evidence="6">Probable septum site-determining protein MinC</fullName>
    </recommendedName>
</protein>
<evidence type="ECO:0000256" key="2">
    <source>
        <dbReference type="ARBA" id="ARBA00022618"/>
    </source>
</evidence>
<name>A0A375ABJ8_9GAMM</name>
<keyword evidence="2 6" id="KW-0132">Cell division</keyword>
<keyword evidence="3 6" id="KW-0717">Septation</keyword>
<feature type="domain" description="Septum formation inhibitor MinC C-terminal" evidence="7">
    <location>
        <begin position="136"/>
        <end position="229"/>
    </location>
</feature>
<accession>A0A375ABJ8</accession>
<evidence type="ECO:0000313" key="9">
    <source>
        <dbReference type="EMBL" id="SLM63321.1"/>
    </source>
</evidence>
<feature type="domain" description="Septum formation inhibitor MinC N-terminal" evidence="8">
    <location>
        <begin position="21"/>
        <end position="89"/>
    </location>
</feature>
<evidence type="ECO:0000256" key="1">
    <source>
        <dbReference type="ARBA" id="ARBA00006291"/>
    </source>
</evidence>
<keyword evidence="10" id="KW-1185">Reference proteome</keyword>
<dbReference type="Gene3D" id="2.160.20.70">
    <property type="match status" value="1"/>
</dbReference>
<dbReference type="GO" id="GO:1901891">
    <property type="term" value="P:regulation of cell septum assembly"/>
    <property type="evidence" value="ECO:0007669"/>
    <property type="project" value="InterPro"/>
</dbReference>
<dbReference type="InterPro" id="IPR016098">
    <property type="entry name" value="CAP/MinC_C"/>
</dbReference>
<dbReference type="Pfam" id="PF05209">
    <property type="entry name" value="MinC_N"/>
    <property type="match status" value="1"/>
</dbReference>
<dbReference type="GO" id="GO:0000902">
    <property type="term" value="P:cell morphogenesis"/>
    <property type="evidence" value="ECO:0007669"/>
    <property type="project" value="InterPro"/>
</dbReference>
<dbReference type="NCBIfam" id="TIGR01222">
    <property type="entry name" value="minC"/>
    <property type="match status" value="1"/>
</dbReference>
<comment type="subunit">
    <text evidence="6">Interacts with MinD and FtsZ.</text>
</comment>
<evidence type="ECO:0000259" key="8">
    <source>
        <dbReference type="Pfam" id="PF05209"/>
    </source>
</evidence>
<organism evidence="9 10">
    <name type="scientific">Dickeya aquatica</name>
    <dbReference type="NCBI Taxonomy" id="1401087"/>
    <lineage>
        <taxon>Bacteria</taxon>
        <taxon>Pseudomonadati</taxon>
        <taxon>Pseudomonadota</taxon>
        <taxon>Gammaproteobacteria</taxon>
        <taxon>Enterobacterales</taxon>
        <taxon>Pectobacteriaceae</taxon>
        <taxon>Dickeya</taxon>
    </lineage>
</organism>
<evidence type="ECO:0000256" key="6">
    <source>
        <dbReference type="HAMAP-Rule" id="MF_00267"/>
    </source>
</evidence>
<evidence type="ECO:0000259" key="7">
    <source>
        <dbReference type="Pfam" id="PF03775"/>
    </source>
</evidence>
<dbReference type="PANTHER" id="PTHR34108">
    <property type="entry name" value="SEPTUM SITE-DETERMINING PROTEIN MINC"/>
    <property type="match status" value="1"/>
</dbReference>
<dbReference type="InterPro" id="IPR005526">
    <property type="entry name" value="Septum_form_inhib_MinC_C"/>
</dbReference>
<dbReference type="GO" id="GO:0000917">
    <property type="term" value="P:division septum assembly"/>
    <property type="evidence" value="ECO:0007669"/>
    <property type="project" value="UniProtKB-KW"/>
</dbReference>
<evidence type="ECO:0000313" key="10">
    <source>
        <dbReference type="Proteomes" id="UP000294820"/>
    </source>
</evidence>
<sequence>MLLWGFKDAETESGLMSHTPIELKGSNFTLSVVHLHDAQPDVIHQALQEKIEQAPAFLKNAPVVVNVAALPVDADWAKLQHAITQTGLHVVGVCGCEDEQLRQSIAAAGLPLLREGKDRRIAPPPAPVAAPVKTRVVTTPVRSGQQIYARDGDLIVTSHVSAGAEVIADGNIHIYGMMRGRALAGVSGDVSSQIFCTQLAAELVSIAGRYWLSDQIPKNYFAKAARLKLSPPDHELIIQPLD</sequence>
<evidence type="ECO:0000256" key="3">
    <source>
        <dbReference type="ARBA" id="ARBA00023210"/>
    </source>
</evidence>
<keyword evidence="4 6" id="KW-0131">Cell cycle</keyword>
<proteinExistence type="inferred from homology"/>
<dbReference type="PANTHER" id="PTHR34108:SF1">
    <property type="entry name" value="SEPTUM SITE-DETERMINING PROTEIN MINC"/>
    <property type="match status" value="1"/>
</dbReference>
<dbReference type="EMBL" id="LT615367">
    <property type="protein sequence ID" value="SLM63321.1"/>
    <property type="molecule type" value="Genomic_DNA"/>
</dbReference>